<dbReference type="Pfam" id="PF21273">
    <property type="entry name" value="SNX17-27-31_F1_FERM"/>
    <property type="match status" value="1"/>
</dbReference>
<sequence>MKRIAEQLLIVDYDRFLRMFGLFLARPRDHSNSGVNSQLSLLVVRLLRNFESPYATFQTVNRQSATEGVYYKLVIRKMIWDPRVEESLFDDPVFVDLLFRQAKSDLLNGFFSASSESIAESLYNLEAKKDKLQVGSVPTDLSSNS</sequence>
<evidence type="ECO:0000259" key="1">
    <source>
        <dbReference type="PROSITE" id="PS50057"/>
    </source>
</evidence>
<comment type="caution">
    <text evidence="2">The sequence shown here is derived from an EMBL/GenBank/DDBJ whole genome shotgun (WGS) entry which is preliminary data.</text>
</comment>
<reference evidence="2" key="1">
    <citation type="submission" date="2021-06" db="EMBL/GenBank/DDBJ databases">
        <title>Parelaphostrongylus tenuis whole genome reference sequence.</title>
        <authorList>
            <person name="Garwood T.J."/>
            <person name="Larsen P.A."/>
            <person name="Fountain-Jones N.M."/>
            <person name="Garbe J.R."/>
            <person name="Macchietto M.G."/>
            <person name="Kania S.A."/>
            <person name="Gerhold R.W."/>
            <person name="Richards J.E."/>
            <person name="Wolf T.M."/>
        </authorList>
    </citation>
    <scope>NUCLEOTIDE SEQUENCE</scope>
    <source>
        <strain evidence="2">MNPRO001-30</strain>
        <tissue evidence="2">Meninges</tissue>
    </source>
</reference>
<organism evidence="2 3">
    <name type="scientific">Parelaphostrongylus tenuis</name>
    <name type="common">Meningeal worm</name>
    <dbReference type="NCBI Taxonomy" id="148309"/>
    <lineage>
        <taxon>Eukaryota</taxon>
        <taxon>Metazoa</taxon>
        <taxon>Ecdysozoa</taxon>
        <taxon>Nematoda</taxon>
        <taxon>Chromadorea</taxon>
        <taxon>Rhabditida</taxon>
        <taxon>Rhabditina</taxon>
        <taxon>Rhabditomorpha</taxon>
        <taxon>Strongyloidea</taxon>
        <taxon>Metastrongylidae</taxon>
        <taxon>Parelaphostrongylus</taxon>
    </lineage>
</organism>
<dbReference type="PROSITE" id="PS50057">
    <property type="entry name" value="FERM_3"/>
    <property type="match status" value="1"/>
</dbReference>
<feature type="domain" description="FERM" evidence="1">
    <location>
        <begin position="1"/>
        <end position="145"/>
    </location>
</feature>
<evidence type="ECO:0000313" key="3">
    <source>
        <dbReference type="Proteomes" id="UP001196413"/>
    </source>
</evidence>
<dbReference type="InterPro" id="IPR048763">
    <property type="entry name" value="SNX17-31_FERM_F1"/>
</dbReference>
<keyword evidence="3" id="KW-1185">Reference proteome</keyword>
<evidence type="ECO:0000313" key="2">
    <source>
        <dbReference type="EMBL" id="KAJ1349911.1"/>
    </source>
</evidence>
<dbReference type="InterPro" id="IPR000299">
    <property type="entry name" value="FERM_domain"/>
</dbReference>
<dbReference type="Proteomes" id="UP001196413">
    <property type="component" value="Unassembled WGS sequence"/>
</dbReference>
<name>A0AAD5MIY5_PARTN</name>
<accession>A0AAD5MIY5</accession>
<proteinExistence type="predicted"/>
<protein>
    <recommendedName>
        <fullName evidence="1">FERM domain-containing protein</fullName>
    </recommendedName>
</protein>
<gene>
    <name evidence="2" type="ORF">KIN20_005588</name>
</gene>
<dbReference type="Gene3D" id="3.10.20.90">
    <property type="entry name" value="Phosphatidylinositol 3-kinase Catalytic Subunit, Chain A, domain 1"/>
    <property type="match status" value="1"/>
</dbReference>
<dbReference type="AlphaFoldDB" id="A0AAD5MIY5"/>
<dbReference type="EMBL" id="JAHQIW010000772">
    <property type="protein sequence ID" value="KAJ1349911.1"/>
    <property type="molecule type" value="Genomic_DNA"/>
</dbReference>